<keyword evidence="1" id="KW-0732">Signal</keyword>
<evidence type="ECO:0000256" key="1">
    <source>
        <dbReference type="SAM" id="SignalP"/>
    </source>
</evidence>
<protein>
    <recommendedName>
        <fullName evidence="2">DUF4377 domain-containing protein</fullName>
    </recommendedName>
</protein>
<evidence type="ECO:0000313" key="4">
    <source>
        <dbReference type="Proteomes" id="UP000197024"/>
    </source>
</evidence>
<feature type="domain" description="DUF4377" evidence="2">
    <location>
        <begin position="47"/>
        <end position="122"/>
    </location>
</feature>
<name>A0A246KMQ1_BREDI</name>
<sequence>MQGCFMTRTFASLSAVALLALGACAQTSAVDPTRPAGQGGVVEKVVYVASEVRPCTAGVARTTCLQVRETESAPWELHYFGYEGFEHKPGVEYRLRVRGTPVANPPADASSIRWSLIEILDQKPAQS</sequence>
<feature type="signal peptide" evidence="1">
    <location>
        <begin position="1"/>
        <end position="25"/>
    </location>
</feature>
<dbReference type="STRING" id="293.GCA_000988015_01198"/>
<dbReference type="Proteomes" id="UP000197024">
    <property type="component" value="Chromosome"/>
</dbReference>
<accession>A0A246KMQ1</accession>
<dbReference type="AlphaFoldDB" id="A0A246KMQ1"/>
<evidence type="ECO:0000313" key="3">
    <source>
        <dbReference type="EMBL" id="ASD25534.1"/>
    </source>
</evidence>
<dbReference type="Pfam" id="PF14302">
    <property type="entry name" value="DUF4377"/>
    <property type="match status" value="1"/>
</dbReference>
<dbReference type="EMBL" id="CP021995">
    <property type="protein sequence ID" value="ASD25534.1"/>
    <property type="molecule type" value="Genomic_DNA"/>
</dbReference>
<organism evidence="3 4">
    <name type="scientific">Brevundimonas diminuta</name>
    <name type="common">Pseudomonas diminuta</name>
    <dbReference type="NCBI Taxonomy" id="293"/>
    <lineage>
        <taxon>Bacteria</taxon>
        <taxon>Pseudomonadati</taxon>
        <taxon>Pseudomonadota</taxon>
        <taxon>Alphaproteobacteria</taxon>
        <taxon>Caulobacterales</taxon>
        <taxon>Caulobacteraceae</taxon>
        <taxon>Brevundimonas</taxon>
    </lineage>
</organism>
<reference evidence="3 4" key="1">
    <citation type="submission" date="2017-06" db="EMBL/GenBank/DDBJ databases">
        <title>Biodegradation of gentamicin by bacterial consortia AMQD4 in synthetic medium and raw gentamicin sewage.</title>
        <authorList>
            <person name="Chang H."/>
            <person name="Feng Y."/>
            <person name="Li Z."/>
            <person name="Xue J."/>
            <person name="Cheng D."/>
        </authorList>
    </citation>
    <scope>NUCLEOTIDE SEQUENCE [LARGE SCALE GENOMIC DNA]</scope>
    <source>
        <strain evidence="3 4">BZC3</strain>
    </source>
</reference>
<reference evidence="3 4" key="2">
    <citation type="submission" date="2017-06" db="EMBL/GenBank/DDBJ databases">
        <authorList>
            <person name="Kim H.J."/>
            <person name="Triplett B.A."/>
        </authorList>
    </citation>
    <scope>NUCLEOTIDE SEQUENCE [LARGE SCALE GENOMIC DNA]</scope>
    <source>
        <strain evidence="3 4">BZC3</strain>
    </source>
</reference>
<dbReference type="InterPro" id="IPR025485">
    <property type="entry name" value="DUF4377"/>
</dbReference>
<gene>
    <name evidence="3" type="ORF">CD943_00665</name>
</gene>
<evidence type="ECO:0000259" key="2">
    <source>
        <dbReference type="Pfam" id="PF14302"/>
    </source>
</evidence>
<proteinExistence type="predicted"/>
<feature type="chain" id="PRO_5015075680" description="DUF4377 domain-containing protein" evidence="1">
    <location>
        <begin position="26"/>
        <end position="127"/>
    </location>
</feature>